<comment type="caution">
    <text evidence="2">The sequence shown here is derived from an EMBL/GenBank/DDBJ whole genome shotgun (WGS) entry which is preliminary data.</text>
</comment>
<dbReference type="RefSeq" id="WP_378131823.1">
    <property type="nucleotide sequence ID" value="NZ_JBHSMI010000016.1"/>
</dbReference>
<keyword evidence="1" id="KW-0472">Membrane</keyword>
<organism evidence="2 3">
    <name type="scientific">Cohnella soli</name>
    <dbReference type="NCBI Taxonomy" id="425005"/>
    <lineage>
        <taxon>Bacteria</taxon>
        <taxon>Bacillati</taxon>
        <taxon>Bacillota</taxon>
        <taxon>Bacilli</taxon>
        <taxon>Bacillales</taxon>
        <taxon>Paenibacillaceae</taxon>
        <taxon>Cohnella</taxon>
    </lineage>
</organism>
<proteinExistence type="predicted"/>
<evidence type="ECO:0000313" key="2">
    <source>
        <dbReference type="EMBL" id="MFC5402927.1"/>
    </source>
</evidence>
<dbReference type="Proteomes" id="UP001596113">
    <property type="component" value="Unassembled WGS sequence"/>
</dbReference>
<evidence type="ECO:0008006" key="4">
    <source>
        <dbReference type="Google" id="ProtNLM"/>
    </source>
</evidence>
<sequence>MFLRILRKRYPGIITADIALSPLAILAIGVTVTLFLMVIYYGLSYLFFGQVIMQGSRLGSVNPNVTAVHSAIYNGVTKVLPEVKNGATLITPTDIVVNANDGDYVTVTGKYKVLLPGVNFYENLGGSAVDWVLPIRAKFSFYREY</sequence>
<accession>A0ABW0HSR3</accession>
<gene>
    <name evidence="2" type="ORF">ACFPOF_09245</name>
</gene>
<dbReference type="EMBL" id="JBHSMI010000016">
    <property type="protein sequence ID" value="MFC5402927.1"/>
    <property type="molecule type" value="Genomic_DNA"/>
</dbReference>
<name>A0ABW0HSR3_9BACL</name>
<evidence type="ECO:0000313" key="3">
    <source>
        <dbReference type="Proteomes" id="UP001596113"/>
    </source>
</evidence>
<keyword evidence="3" id="KW-1185">Reference proteome</keyword>
<reference evidence="3" key="1">
    <citation type="journal article" date="2019" name="Int. J. Syst. Evol. Microbiol.">
        <title>The Global Catalogue of Microorganisms (GCM) 10K type strain sequencing project: providing services to taxonomists for standard genome sequencing and annotation.</title>
        <authorList>
            <consortium name="The Broad Institute Genomics Platform"/>
            <consortium name="The Broad Institute Genome Sequencing Center for Infectious Disease"/>
            <person name="Wu L."/>
            <person name="Ma J."/>
        </authorList>
    </citation>
    <scope>NUCLEOTIDE SEQUENCE [LARGE SCALE GENOMIC DNA]</scope>
    <source>
        <strain evidence="3">CGMCC 1.18575</strain>
    </source>
</reference>
<keyword evidence="1" id="KW-0812">Transmembrane</keyword>
<evidence type="ECO:0000256" key="1">
    <source>
        <dbReference type="SAM" id="Phobius"/>
    </source>
</evidence>
<protein>
    <recommendedName>
        <fullName evidence="4">Pilus assembly protein</fullName>
    </recommendedName>
</protein>
<feature type="transmembrane region" description="Helical" evidence="1">
    <location>
        <begin position="20"/>
        <end position="48"/>
    </location>
</feature>
<keyword evidence="1" id="KW-1133">Transmembrane helix</keyword>